<keyword evidence="1" id="KW-0813">Transport</keyword>
<evidence type="ECO:0000313" key="5">
    <source>
        <dbReference type="EMBL" id="QDT26204.1"/>
    </source>
</evidence>
<dbReference type="SUPFAM" id="SSF52540">
    <property type="entry name" value="P-loop containing nucleoside triphosphate hydrolases"/>
    <property type="match status" value="1"/>
</dbReference>
<sequence>MSESAVKIHQIQKRFGKNEVLQDVSLEIPRGQTLALLGRNGAGKTTLIRMLLGLLPPDGGSILIDGYDPTCEAQKLRSRVGYLAEDQTMYGWMTPTELCHFLKPFYPAWNQSLADDYLERFEIPRHQRIDKLSKGQNVKLGLTLALSHEPQVVILDDPALGLDTIARKEFNRELIEHLQAAGRTVLFSSHLLDEVEAVADAVAILDGGRIIRQSATEALRADVKRFVLSLTQVGELSPPAGLLDVRRWEEQLIVTVDGAAEFAEQLTSRWIEYDIVELSLDEIFESFVIGRTQAWPQAGNPVVV</sequence>
<name>A0A517Q3J9_9PLAN</name>
<feature type="domain" description="ABC transporter" evidence="4">
    <location>
        <begin position="6"/>
        <end position="232"/>
    </location>
</feature>
<dbReference type="InterPro" id="IPR003593">
    <property type="entry name" value="AAA+_ATPase"/>
</dbReference>
<dbReference type="GO" id="GO:0016887">
    <property type="term" value="F:ATP hydrolysis activity"/>
    <property type="evidence" value="ECO:0007669"/>
    <property type="project" value="InterPro"/>
</dbReference>
<evidence type="ECO:0000256" key="3">
    <source>
        <dbReference type="ARBA" id="ARBA00022840"/>
    </source>
</evidence>
<accession>A0A517Q3J9</accession>
<dbReference type="RefSeq" id="WP_145448574.1">
    <property type="nucleotide sequence ID" value="NZ_CP037421.1"/>
</dbReference>
<gene>
    <name evidence="5" type="primary">ytrB_1</name>
    <name evidence="5" type="ORF">Enr10x_15050</name>
</gene>
<dbReference type="Proteomes" id="UP000315647">
    <property type="component" value="Chromosome"/>
</dbReference>
<protein>
    <submittedName>
        <fullName evidence="5">ABC transporter ATP-binding protein YtrB</fullName>
    </submittedName>
</protein>
<evidence type="ECO:0000259" key="4">
    <source>
        <dbReference type="PROSITE" id="PS50893"/>
    </source>
</evidence>
<evidence type="ECO:0000256" key="1">
    <source>
        <dbReference type="ARBA" id="ARBA00022448"/>
    </source>
</evidence>
<dbReference type="PANTHER" id="PTHR42939:SF1">
    <property type="entry name" value="ABC TRANSPORTER ATP-BINDING PROTEIN ALBC-RELATED"/>
    <property type="match status" value="1"/>
</dbReference>
<dbReference type="AlphaFoldDB" id="A0A517Q3J9"/>
<keyword evidence="6" id="KW-1185">Reference proteome</keyword>
<dbReference type="InterPro" id="IPR051782">
    <property type="entry name" value="ABC_Transporter_VariousFunc"/>
</dbReference>
<evidence type="ECO:0000313" key="6">
    <source>
        <dbReference type="Proteomes" id="UP000315647"/>
    </source>
</evidence>
<dbReference type="InterPro" id="IPR003439">
    <property type="entry name" value="ABC_transporter-like_ATP-bd"/>
</dbReference>
<dbReference type="InterPro" id="IPR027417">
    <property type="entry name" value="P-loop_NTPase"/>
</dbReference>
<dbReference type="GO" id="GO:0005524">
    <property type="term" value="F:ATP binding"/>
    <property type="evidence" value="ECO:0007669"/>
    <property type="project" value="UniProtKB-KW"/>
</dbReference>
<dbReference type="Gene3D" id="3.40.50.300">
    <property type="entry name" value="P-loop containing nucleotide triphosphate hydrolases"/>
    <property type="match status" value="1"/>
</dbReference>
<dbReference type="PROSITE" id="PS50893">
    <property type="entry name" value="ABC_TRANSPORTER_2"/>
    <property type="match status" value="1"/>
</dbReference>
<reference evidence="5 6" key="1">
    <citation type="submission" date="2019-03" db="EMBL/GenBank/DDBJ databases">
        <title>Deep-cultivation of Planctomycetes and their phenomic and genomic characterization uncovers novel biology.</title>
        <authorList>
            <person name="Wiegand S."/>
            <person name="Jogler M."/>
            <person name="Boedeker C."/>
            <person name="Pinto D."/>
            <person name="Vollmers J."/>
            <person name="Rivas-Marin E."/>
            <person name="Kohn T."/>
            <person name="Peeters S.H."/>
            <person name="Heuer A."/>
            <person name="Rast P."/>
            <person name="Oberbeckmann S."/>
            <person name="Bunk B."/>
            <person name="Jeske O."/>
            <person name="Meyerdierks A."/>
            <person name="Storesund J.E."/>
            <person name="Kallscheuer N."/>
            <person name="Luecker S."/>
            <person name="Lage O.M."/>
            <person name="Pohl T."/>
            <person name="Merkel B.J."/>
            <person name="Hornburger P."/>
            <person name="Mueller R.-W."/>
            <person name="Bruemmer F."/>
            <person name="Labrenz M."/>
            <person name="Spormann A.M."/>
            <person name="Op den Camp H."/>
            <person name="Overmann J."/>
            <person name="Amann R."/>
            <person name="Jetten M.S.M."/>
            <person name="Mascher T."/>
            <person name="Medema M.H."/>
            <person name="Devos D.P."/>
            <person name="Kaster A.-K."/>
            <person name="Ovreas L."/>
            <person name="Rohde M."/>
            <person name="Galperin M.Y."/>
            <person name="Jogler C."/>
        </authorList>
    </citation>
    <scope>NUCLEOTIDE SEQUENCE [LARGE SCALE GENOMIC DNA]</scope>
    <source>
        <strain evidence="5 6">Enr10</strain>
    </source>
</reference>
<keyword evidence="2" id="KW-0547">Nucleotide-binding</keyword>
<dbReference type="CDD" id="cd03230">
    <property type="entry name" value="ABC_DR_subfamily_A"/>
    <property type="match status" value="1"/>
</dbReference>
<proteinExistence type="predicted"/>
<evidence type="ECO:0000256" key="2">
    <source>
        <dbReference type="ARBA" id="ARBA00022741"/>
    </source>
</evidence>
<dbReference type="PANTHER" id="PTHR42939">
    <property type="entry name" value="ABC TRANSPORTER ATP-BINDING PROTEIN ALBC-RELATED"/>
    <property type="match status" value="1"/>
</dbReference>
<dbReference type="Pfam" id="PF00005">
    <property type="entry name" value="ABC_tran"/>
    <property type="match status" value="1"/>
</dbReference>
<organism evidence="5 6">
    <name type="scientific">Gimesia panareensis</name>
    <dbReference type="NCBI Taxonomy" id="2527978"/>
    <lineage>
        <taxon>Bacteria</taxon>
        <taxon>Pseudomonadati</taxon>
        <taxon>Planctomycetota</taxon>
        <taxon>Planctomycetia</taxon>
        <taxon>Planctomycetales</taxon>
        <taxon>Planctomycetaceae</taxon>
        <taxon>Gimesia</taxon>
    </lineage>
</organism>
<keyword evidence="3 5" id="KW-0067">ATP-binding</keyword>
<dbReference type="EMBL" id="CP037421">
    <property type="protein sequence ID" value="QDT26204.1"/>
    <property type="molecule type" value="Genomic_DNA"/>
</dbReference>
<dbReference type="SMART" id="SM00382">
    <property type="entry name" value="AAA"/>
    <property type="match status" value="1"/>
</dbReference>